<evidence type="ECO:0000313" key="2">
    <source>
        <dbReference type="Proteomes" id="UP000031668"/>
    </source>
</evidence>
<reference evidence="1 2" key="1">
    <citation type="journal article" date="2014" name="Genome Biol. Evol.">
        <title>The genome of the myxosporean Thelohanellus kitauei shows adaptations to nutrient acquisition within its fish host.</title>
        <authorList>
            <person name="Yang Y."/>
            <person name="Xiong J."/>
            <person name="Zhou Z."/>
            <person name="Huo F."/>
            <person name="Miao W."/>
            <person name="Ran C."/>
            <person name="Liu Y."/>
            <person name="Zhang J."/>
            <person name="Feng J."/>
            <person name="Wang M."/>
            <person name="Wang M."/>
            <person name="Wang L."/>
            <person name="Yao B."/>
        </authorList>
    </citation>
    <scope>NUCLEOTIDE SEQUENCE [LARGE SCALE GENOMIC DNA]</scope>
    <source>
        <strain evidence="1">Wuqing</strain>
    </source>
</reference>
<comment type="caution">
    <text evidence="1">The sequence shown here is derived from an EMBL/GenBank/DDBJ whole genome shotgun (WGS) entry which is preliminary data.</text>
</comment>
<dbReference type="AlphaFoldDB" id="A0A0C2MS64"/>
<accession>A0A0C2MS64</accession>
<protein>
    <submittedName>
        <fullName evidence="1">Uncharacterized protein</fullName>
    </submittedName>
</protein>
<dbReference type="Proteomes" id="UP000031668">
    <property type="component" value="Unassembled WGS sequence"/>
</dbReference>
<keyword evidence="2" id="KW-1185">Reference proteome</keyword>
<sequence>MDIKCISVDAVKYIDISNCNMSYKNERSDKTHNHYFNYKWKIEKTTRYEIENQKKIIYFNQERTNSLSYQIINIFIEPKDFDRICRINKITADIEHQYNEIVSDLTILDFSNTNLTCIQTNKVNIDSSSETKKFFNKPRDDLILTA</sequence>
<dbReference type="EMBL" id="JWZT01004210">
    <property type="protein sequence ID" value="KII64557.1"/>
    <property type="molecule type" value="Genomic_DNA"/>
</dbReference>
<gene>
    <name evidence="1" type="ORF">RF11_03094</name>
</gene>
<name>A0A0C2MS64_THEKT</name>
<proteinExistence type="predicted"/>
<evidence type="ECO:0000313" key="1">
    <source>
        <dbReference type="EMBL" id="KII64557.1"/>
    </source>
</evidence>
<organism evidence="1 2">
    <name type="scientific">Thelohanellus kitauei</name>
    <name type="common">Myxosporean</name>
    <dbReference type="NCBI Taxonomy" id="669202"/>
    <lineage>
        <taxon>Eukaryota</taxon>
        <taxon>Metazoa</taxon>
        <taxon>Cnidaria</taxon>
        <taxon>Myxozoa</taxon>
        <taxon>Myxosporea</taxon>
        <taxon>Bivalvulida</taxon>
        <taxon>Platysporina</taxon>
        <taxon>Myxobolidae</taxon>
        <taxon>Thelohanellus</taxon>
    </lineage>
</organism>